<organism evidence="1 2">
    <name type="scientific">Boeremia exigua</name>
    <dbReference type="NCBI Taxonomy" id="749465"/>
    <lineage>
        <taxon>Eukaryota</taxon>
        <taxon>Fungi</taxon>
        <taxon>Dikarya</taxon>
        <taxon>Ascomycota</taxon>
        <taxon>Pezizomycotina</taxon>
        <taxon>Dothideomycetes</taxon>
        <taxon>Pleosporomycetidae</taxon>
        <taxon>Pleosporales</taxon>
        <taxon>Pleosporineae</taxon>
        <taxon>Didymellaceae</taxon>
        <taxon>Boeremia</taxon>
    </lineage>
</organism>
<comment type="caution">
    <text evidence="1">The sequence shown here is derived from an EMBL/GenBank/DDBJ whole genome shotgun (WGS) entry which is preliminary data.</text>
</comment>
<sequence>MDKLNRGQNSSTPESYQYETSLATIRRVKGDWDTALSSAVRLLCEQIIHFSEEEEADFQSQAFDYETEVLHKDELRELLHASQHVKKRLEVSEPGFSLKGTQPVRIYPSLIQTLYCVALCEQVRDDANLGFVQKVLEKLHNIFCRKLGEKHRLTVKVEFDLAVNHRLSGDFERSLQMIKAVMYERRENLKTDHPDYLLARHQYAVTLFGSGFWRQALTEQAATLKAQEFLLGTDHADTTISRYTLAIIYHSLNQNIEANSLIEQVIEEQRQRYRTWGGPNRDHSIVVHSRARHALILLELGKFTEAESEQLRVYRWRCDHFGEHHNLTRSARNDLAQINQALIRHGTARDMYIKLLNSFDLDKNVQLKDKSENPLKVLVLSNLASCYFEMGDYKAAEEIQDRLLQRQSKNDERVIAATFNLALTRKMLGHMRNEGPKLGAFELLQIAIKRTEKLGPEHPQAAELQATLQAWRREADPQYDWVLDLPSQRNQQGEMYNSNIQYSRQEI</sequence>
<name>A0ACC2HXR0_9PLEO</name>
<gene>
    <name evidence="1" type="ORF">OPT61_g8829</name>
</gene>
<accession>A0ACC2HXR0</accession>
<reference evidence="1" key="1">
    <citation type="submission" date="2022-11" db="EMBL/GenBank/DDBJ databases">
        <title>Genome Sequence of Boeremia exigua.</title>
        <authorList>
            <person name="Buettner E."/>
        </authorList>
    </citation>
    <scope>NUCLEOTIDE SEQUENCE</scope>
    <source>
        <strain evidence="1">CU02</strain>
    </source>
</reference>
<protein>
    <submittedName>
        <fullName evidence="1">Uncharacterized protein</fullName>
    </submittedName>
</protein>
<keyword evidence="2" id="KW-1185">Reference proteome</keyword>
<dbReference type="Proteomes" id="UP001153331">
    <property type="component" value="Unassembled WGS sequence"/>
</dbReference>
<proteinExistence type="predicted"/>
<evidence type="ECO:0000313" key="1">
    <source>
        <dbReference type="EMBL" id="KAJ8107493.1"/>
    </source>
</evidence>
<evidence type="ECO:0000313" key="2">
    <source>
        <dbReference type="Proteomes" id="UP001153331"/>
    </source>
</evidence>
<dbReference type="EMBL" id="JAPHNI010000917">
    <property type="protein sequence ID" value="KAJ8107493.1"/>
    <property type="molecule type" value="Genomic_DNA"/>
</dbReference>